<reference evidence="2" key="1">
    <citation type="journal article" date="2022" name="Mol. Ecol. Resour.">
        <title>The genomes of chicory, endive, great burdock and yacon provide insights into Asteraceae palaeo-polyploidization history and plant inulin production.</title>
        <authorList>
            <person name="Fan W."/>
            <person name="Wang S."/>
            <person name="Wang H."/>
            <person name="Wang A."/>
            <person name="Jiang F."/>
            <person name="Liu H."/>
            <person name="Zhao H."/>
            <person name="Xu D."/>
            <person name="Zhang Y."/>
        </authorList>
    </citation>
    <scope>NUCLEOTIDE SEQUENCE [LARGE SCALE GENOMIC DNA]</scope>
    <source>
        <strain evidence="2">cv. Yunnan</strain>
    </source>
</reference>
<proteinExistence type="predicted"/>
<gene>
    <name evidence="1" type="ORF">L1987_24917</name>
</gene>
<comment type="caution">
    <text evidence="1">The sequence shown here is derived from an EMBL/GenBank/DDBJ whole genome shotgun (WGS) entry which is preliminary data.</text>
</comment>
<dbReference type="Proteomes" id="UP001056120">
    <property type="component" value="Linkage Group LG08"/>
</dbReference>
<evidence type="ECO:0000313" key="2">
    <source>
        <dbReference type="Proteomes" id="UP001056120"/>
    </source>
</evidence>
<organism evidence="1 2">
    <name type="scientific">Smallanthus sonchifolius</name>
    <dbReference type="NCBI Taxonomy" id="185202"/>
    <lineage>
        <taxon>Eukaryota</taxon>
        <taxon>Viridiplantae</taxon>
        <taxon>Streptophyta</taxon>
        <taxon>Embryophyta</taxon>
        <taxon>Tracheophyta</taxon>
        <taxon>Spermatophyta</taxon>
        <taxon>Magnoliopsida</taxon>
        <taxon>eudicotyledons</taxon>
        <taxon>Gunneridae</taxon>
        <taxon>Pentapetalae</taxon>
        <taxon>asterids</taxon>
        <taxon>campanulids</taxon>
        <taxon>Asterales</taxon>
        <taxon>Asteraceae</taxon>
        <taxon>Asteroideae</taxon>
        <taxon>Heliantheae alliance</taxon>
        <taxon>Millerieae</taxon>
        <taxon>Smallanthus</taxon>
    </lineage>
</organism>
<sequence length="115" mass="12718">MMGMTPNGNNGKHAISLSADVPSVCFAYAYHVAGVRKSAFSRARAMDVGLTVYESMKSRYGIEAGVEHYACVLDMLERAGMVECDYDFISIYLGVSFRISCTDHTLNQYLILNKT</sequence>
<protein>
    <submittedName>
        <fullName evidence="1">Uncharacterized protein</fullName>
    </submittedName>
</protein>
<keyword evidence="2" id="KW-1185">Reference proteome</keyword>
<dbReference type="EMBL" id="CM042025">
    <property type="protein sequence ID" value="KAI3808954.1"/>
    <property type="molecule type" value="Genomic_DNA"/>
</dbReference>
<reference evidence="1 2" key="2">
    <citation type="journal article" date="2022" name="Mol. Ecol. Resour.">
        <title>The genomes of chicory, endive, great burdock and yacon provide insights into Asteraceae paleo-polyploidization history and plant inulin production.</title>
        <authorList>
            <person name="Fan W."/>
            <person name="Wang S."/>
            <person name="Wang H."/>
            <person name="Wang A."/>
            <person name="Jiang F."/>
            <person name="Liu H."/>
            <person name="Zhao H."/>
            <person name="Xu D."/>
            <person name="Zhang Y."/>
        </authorList>
    </citation>
    <scope>NUCLEOTIDE SEQUENCE [LARGE SCALE GENOMIC DNA]</scope>
    <source>
        <strain evidence="2">cv. Yunnan</strain>
        <tissue evidence="1">Leaves</tissue>
    </source>
</reference>
<accession>A0ACB9ILY1</accession>
<evidence type="ECO:0000313" key="1">
    <source>
        <dbReference type="EMBL" id="KAI3808954.1"/>
    </source>
</evidence>
<name>A0ACB9ILY1_9ASTR</name>